<gene>
    <name evidence="2" type="ORF">SteCoe_7734</name>
</gene>
<dbReference type="AlphaFoldDB" id="A0A1R2CLQ2"/>
<sequence>MKVGIIGSGLSGIAAAYFARTRGFDVTLITGKLGGITQTFVKDNWEIDTGPKMLEICPASCILEEMALGLGIEKSFQFSNINPNDRSIYYNGKMIPAQILPDYMTISDLLSNSLLIKNFLANLFKVKKVPKSVDDESIYDFIKKNDAFWDGEDEDWLINVYADANLRALFGGDIKKLSARSCNAYSKDFNLKYNKRLAISPDGYFPDFEKVLVYHYGLTECRKTFLRFKGGWNFFINSVLDWLKKENVKIIDDYVKSIDGVKPQLTLKSGNLLNFNNIISTVNSKVLNSIFPEMISNIEHKSWNSVTLCYNDPPPMKNLGYIIPTNQGSKICSVTYTYNVFPDLAPTISIVGEGSTDELISEFKKHTNFEKNPDYIHEIFMEDAIPQFHIGHYIQQLNMESNRPPWLYIAGHSFYHQGVFIGMIKVKHMIDEIYELSSK</sequence>
<comment type="caution">
    <text evidence="2">The sequence shown here is derived from an EMBL/GenBank/DDBJ whole genome shotgun (WGS) entry which is preliminary data.</text>
</comment>
<dbReference type="GO" id="GO:0006783">
    <property type="term" value="P:heme biosynthetic process"/>
    <property type="evidence" value="ECO:0007669"/>
    <property type="project" value="TreeGrafter"/>
</dbReference>
<dbReference type="PANTHER" id="PTHR42923:SF3">
    <property type="entry name" value="PROTOPORPHYRINOGEN OXIDASE"/>
    <property type="match status" value="1"/>
</dbReference>
<evidence type="ECO:0000259" key="1">
    <source>
        <dbReference type="Pfam" id="PF01593"/>
    </source>
</evidence>
<evidence type="ECO:0000313" key="2">
    <source>
        <dbReference type="EMBL" id="OMJ89949.1"/>
    </source>
</evidence>
<accession>A0A1R2CLQ2</accession>
<keyword evidence="3" id="KW-1185">Reference proteome</keyword>
<dbReference type="SUPFAM" id="SSF51905">
    <property type="entry name" value="FAD/NAD(P)-binding domain"/>
    <property type="match status" value="1"/>
</dbReference>
<proteinExistence type="predicted"/>
<name>A0A1R2CLQ2_9CILI</name>
<protein>
    <recommendedName>
        <fullName evidence="1">Amine oxidase domain-containing protein</fullName>
    </recommendedName>
</protein>
<dbReference type="OrthoDB" id="419752at2759"/>
<dbReference type="Gene3D" id="3.50.50.60">
    <property type="entry name" value="FAD/NAD(P)-binding domain"/>
    <property type="match status" value="1"/>
</dbReference>
<dbReference type="InterPro" id="IPR036188">
    <property type="entry name" value="FAD/NAD-bd_sf"/>
</dbReference>
<reference evidence="2 3" key="1">
    <citation type="submission" date="2016-11" db="EMBL/GenBank/DDBJ databases">
        <title>The macronuclear genome of Stentor coeruleus: a giant cell with tiny introns.</title>
        <authorList>
            <person name="Slabodnick M."/>
            <person name="Ruby J.G."/>
            <person name="Reiff S.B."/>
            <person name="Swart E.C."/>
            <person name="Gosai S."/>
            <person name="Prabakaran S."/>
            <person name="Witkowska E."/>
            <person name="Larue G.E."/>
            <person name="Fisher S."/>
            <person name="Freeman R.M."/>
            <person name="Gunawardena J."/>
            <person name="Chu W."/>
            <person name="Stover N.A."/>
            <person name="Gregory B.D."/>
            <person name="Nowacki M."/>
            <person name="Derisi J."/>
            <person name="Roy S.W."/>
            <person name="Marshall W.F."/>
            <person name="Sood P."/>
        </authorList>
    </citation>
    <scope>NUCLEOTIDE SEQUENCE [LARGE SCALE GENOMIC DNA]</scope>
    <source>
        <strain evidence="2">WM001</strain>
    </source>
</reference>
<feature type="domain" description="Amine oxidase" evidence="1">
    <location>
        <begin position="10"/>
        <end position="347"/>
    </location>
</feature>
<dbReference type="InterPro" id="IPR050464">
    <property type="entry name" value="Zeta_carotene_desat/Oxidored"/>
</dbReference>
<dbReference type="Proteomes" id="UP000187209">
    <property type="component" value="Unassembled WGS sequence"/>
</dbReference>
<dbReference type="InterPro" id="IPR002937">
    <property type="entry name" value="Amino_oxidase"/>
</dbReference>
<dbReference type="EMBL" id="MPUH01000113">
    <property type="protein sequence ID" value="OMJ89949.1"/>
    <property type="molecule type" value="Genomic_DNA"/>
</dbReference>
<dbReference type="SUPFAM" id="SSF54373">
    <property type="entry name" value="FAD-linked reductases, C-terminal domain"/>
    <property type="match status" value="1"/>
</dbReference>
<dbReference type="Pfam" id="PF01593">
    <property type="entry name" value="Amino_oxidase"/>
    <property type="match status" value="1"/>
</dbReference>
<organism evidence="2 3">
    <name type="scientific">Stentor coeruleus</name>
    <dbReference type="NCBI Taxonomy" id="5963"/>
    <lineage>
        <taxon>Eukaryota</taxon>
        <taxon>Sar</taxon>
        <taxon>Alveolata</taxon>
        <taxon>Ciliophora</taxon>
        <taxon>Postciliodesmatophora</taxon>
        <taxon>Heterotrichea</taxon>
        <taxon>Heterotrichida</taxon>
        <taxon>Stentoridae</taxon>
        <taxon>Stentor</taxon>
    </lineage>
</organism>
<dbReference type="GO" id="GO:0005743">
    <property type="term" value="C:mitochondrial inner membrane"/>
    <property type="evidence" value="ECO:0007669"/>
    <property type="project" value="TreeGrafter"/>
</dbReference>
<dbReference type="GO" id="GO:0004729">
    <property type="term" value="F:oxygen-dependent protoporphyrinogen oxidase activity"/>
    <property type="evidence" value="ECO:0007669"/>
    <property type="project" value="TreeGrafter"/>
</dbReference>
<evidence type="ECO:0000313" key="3">
    <source>
        <dbReference type="Proteomes" id="UP000187209"/>
    </source>
</evidence>
<dbReference type="PANTHER" id="PTHR42923">
    <property type="entry name" value="PROTOPORPHYRINOGEN OXIDASE"/>
    <property type="match status" value="1"/>
</dbReference>